<proteinExistence type="predicted"/>
<feature type="compositionally biased region" description="Low complexity" evidence="1">
    <location>
        <begin position="1"/>
        <end position="13"/>
    </location>
</feature>
<reference evidence="2" key="1">
    <citation type="submission" date="2017-08" db="EMBL/GenBank/DDBJ databases">
        <authorList>
            <person name="Polle J.E."/>
            <person name="Barry K."/>
            <person name="Cushman J."/>
            <person name="Schmutz J."/>
            <person name="Tran D."/>
            <person name="Hathwaick L.T."/>
            <person name="Yim W.C."/>
            <person name="Jenkins J."/>
            <person name="Mckie-Krisberg Z.M."/>
            <person name="Prochnik S."/>
            <person name="Lindquist E."/>
            <person name="Dockter R.B."/>
            <person name="Adam C."/>
            <person name="Molina H."/>
            <person name="Bunkerborg J."/>
            <person name="Jin E."/>
            <person name="Buchheim M."/>
            <person name="Magnuson J."/>
        </authorList>
    </citation>
    <scope>NUCLEOTIDE SEQUENCE</scope>
    <source>
        <strain evidence="2">CCAP 19/18</strain>
    </source>
</reference>
<dbReference type="EMBL" id="MU069704">
    <property type="protein sequence ID" value="KAF5835467.1"/>
    <property type="molecule type" value="Genomic_DNA"/>
</dbReference>
<evidence type="ECO:0008006" key="4">
    <source>
        <dbReference type="Google" id="ProtNLM"/>
    </source>
</evidence>
<accession>A0ABQ7GLM8</accession>
<feature type="region of interest" description="Disordered" evidence="1">
    <location>
        <begin position="1"/>
        <end position="24"/>
    </location>
</feature>
<evidence type="ECO:0000313" key="3">
    <source>
        <dbReference type="Proteomes" id="UP000815325"/>
    </source>
</evidence>
<gene>
    <name evidence="2" type="ORF">DUNSADRAFT_7356</name>
</gene>
<keyword evidence="3" id="KW-1185">Reference proteome</keyword>
<organism evidence="2 3">
    <name type="scientific">Dunaliella salina</name>
    <name type="common">Green alga</name>
    <name type="synonym">Protococcus salinus</name>
    <dbReference type="NCBI Taxonomy" id="3046"/>
    <lineage>
        <taxon>Eukaryota</taxon>
        <taxon>Viridiplantae</taxon>
        <taxon>Chlorophyta</taxon>
        <taxon>core chlorophytes</taxon>
        <taxon>Chlorophyceae</taxon>
        <taxon>CS clade</taxon>
        <taxon>Chlamydomonadales</taxon>
        <taxon>Dunaliellaceae</taxon>
        <taxon>Dunaliella</taxon>
    </lineage>
</organism>
<protein>
    <recommendedName>
        <fullName evidence="4">Encoded protein</fullName>
    </recommendedName>
</protein>
<dbReference type="Proteomes" id="UP000815325">
    <property type="component" value="Unassembled WGS sequence"/>
</dbReference>
<name>A0ABQ7GLM8_DUNSA</name>
<evidence type="ECO:0000313" key="2">
    <source>
        <dbReference type="EMBL" id="KAF5835467.1"/>
    </source>
</evidence>
<comment type="caution">
    <text evidence="2">The sequence shown here is derived from an EMBL/GenBank/DDBJ whole genome shotgun (WGS) entry which is preliminary data.</text>
</comment>
<sequence>MLRSTLALRSASLKTNHGSHSIVPSKRKTSFVEFENSRSVVVHANSRKASENLFSGPCSTRLLTCIQRALSPAWHER</sequence>
<evidence type="ECO:0000256" key="1">
    <source>
        <dbReference type="SAM" id="MobiDB-lite"/>
    </source>
</evidence>